<dbReference type="InterPro" id="IPR032466">
    <property type="entry name" value="Metal_Hydrolase"/>
</dbReference>
<dbReference type="PANTHER" id="PTHR11113:SF2">
    <property type="entry name" value="ADENINE DEAMINASE"/>
    <property type="match status" value="1"/>
</dbReference>
<accession>X1R202</accession>
<dbReference type="EMBL" id="BARW01008964">
    <property type="protein sequence ID" value="GAI74563.1"/>
    <property type="molecule type" value="Genomic_DNA"/>
</dbReference>
<dbReference type="InterPro" id="IPR006680">
    <property type="entry name" value="Amidohydro-rel"/>
</dbReference>
<dbReference type="AlphaFoldDB" id="X1R202"/>
<name>X1R202_9ZZZZ</name>
<gene>
    <name evidence="3" type="ORF">S12H4_18192</name>
</gene>
<comment type="caution">
    <text evidence="3">The sequence shown here is derived from an EMBL/GenBank/DDBJ whole genome shotgun (WGS) entry which is preliminary data.</text>
</comment>
<dbReference type="GO" id="GO:0000034">
    <property type="term" value="F:adenine deaminase activity"/>
    <property type="evidence" value="ECO:0007669"/>
    <property type="project" value="TreeGrafter"/>
</dbReference>
<feature type="domain" description="Amidohydrolase-related" evidence="2">
    <location>
        <begin position="68"/>
        <end position="330"/>
    </location>
</feature>
<dbReference type="SUPFAM" id="SSF51338">
    <property type="entry name" value="Composite domain of metallo-dependent hydrolases"/>
    <property type="match status" value="1"/>
</dbReference>
<proteinExistence type="predicted"/>
<dbReference type="PANTHER" id="PTHR11113">
    <property type="entry name" value="N-ACETYLGLUCOSAMINE-6-PHOSPHATE DEACETYLASE"/>
    <property type="match status" value="1"/>
</dbReference>
<organism evidence="3">
    <name type="scientific">marine sediment metagenome</name>
    <dbReference type="NCBI Taxonomy" id="412755"/>
    <lineage>
        <taxon>unclassified sequences</taxon>
        <taxon>metagenomes</taxon>
        <taxon>ecological metagenomes</taxon>
    </lineage>
</organism>
<dbReference type="Pfam" id="PF01979">
    <property type="entry name" value="Amidohydro_1"/>
    <property type="match status" value="1"/>
</dbReference>
<dbReference type="Gene3D" id="2.30.40.10">
    <property type="entry name" value="Urease, subunit C, domain 1"/>
    <property type="match status" value="1"/>
</dbReference>
<feature type="non-terminal residue" evidence="3">
    <location>
        <position position="330"/>
    </location>
</feature>
<dbReference type="SUPFAM" id="SSF51556">
    <property type="entry name" value="Metallo-dependent hydrolases"/>
    <property type="match status" value="1"/>
</dbReference>
<evidence type="ECO:0000259" key="2">
    <source>
        <dbReference type="Pfam" id="PF01979"/>
    </source>
</evidence>
<dbReference type="Gene3D" id="3.20.20.140">
    <property type="entry name" value="Metal-dependent hydrolases"/>
    <property type="match status" value="1"/>
</dbReference>
<reference evidence="3" key="1">
    <citation type="journal article" date="2014" name="Front. Microbiol.">
        <title>High frequency of phylogenetically diverse reductive dehalogenase-homologous genes in deep subseafloor sedimentary metagenomes.</title>
        <authorList>
            <person name="Kawai M."/>
            <person name="Futagami T."/>
            <person name="Toyoda A."/>
            <person name="Takaki Y."/>
            <person name="Nishi S."/>
            <person name="Hori S."/>
            <person name="Arai W."/>
            <person name="Tsubouchi T."/>
            <person name="Morono Y."/>
            <person name="Uchiyama I."/>
            <person name="Ito T."/>
            <person name="Fujiyama A."/>
            <person name="Inagaki F."/>
            <person name="Takami H."/>
        </authorList>
    </citation>
    <scope>NUCLEOTIDE SEQUENCE</scope>
    <source>
        <strain evidence="3">Expedition CK06-06</strain>
    </source>
</reference>
<evidence type="ECO:0000256" key="1">
    <source>
        <dbReference type="ARBA" id="ARBA00022801"/>
    </source>
</evidence>
<sequence>GLELSKLAQLISVAKGELPADLILANASVLNVFTGEIEPGNVAICGDRIAGVGDYHQAKQILDLRGKYLAPGLINGHTHLESSMLDIGQYARAVVPRGTLAVVTDLHEIANVCGLEGMRYVLRSARRLPLELFLMAPSCVPATHLETSGASLEPQALRQILRWRGCIGLGEVMNFPGVLSANESILNKISLARGKVVDGHAPGVTGKNLSAYIAAGIYSDHESVSLDEARDKLRQGMYVMIREGSSEKNLDALLPLVTDKTYKRCLLVVDDRSCVDLLRDGDIDAVVRKAIRSGLDPVRAIQMATINAAEYFRLARLGAIAPGYTANLIV</sequence>
<evidence type="ECO:0000313" key="3">
    <source>
        <dbReference type="EMBL" id="GAI74563.1"/>
    </source>
</evidence>
<keyword evidence="1" id="KW-0378">Hydrolase</keyword>
<feature type="non-terminal residue" evidence="3">
    <location>
        <position position="1"/>
    </location>
</feature>
<protein>
    <recommendedName>
        <fullName evidence="2">Amidohydrolase-related domain-containing protein</fullName>
    </recommendedName>
</protein>
<dbReference type="InterPro" id="IPR011059">
    <property type="entry name" value="Metal-dep_hydrolase_composite"/>
</dbReference>